<dbReference type="SUPFAM" id="SSF103473">
    <property type="entry name" value="MFS general substrate transporter"/>
    <property type="match status" value="1"/>
</dbReference>
<feature type="transmembrane region" description="Helical" evidence="8">
    <location>
        <begin position="385"/>
        <end position="406"/>
    </location>
</feature>
<feature type="transmembrane region" description="Helical" evidence="8">
    <location>
        <begin position="191"/>
        <end position="211"/>
    </location>
</feature>
<dbReference type="FunFam" id="1.20.1720.10:FF:000004">
    <property type="entry name" value="EmrB/QacA family drug resistance transporter"/>
    <property type="match status" value="1"/>
</dbReference>
<dbReference type="Proteomes" id="UP000245711">
    <property type="component" value="Chromosome"/>
</dbReference>
<feature type="transmembrane region" description="Helical" evidence="8">
    <location>
        <begin position="223"/>
        <end position="242"/>
    </location>
</feature>
<dbReference type="Gene3D" id="1.20.1250.20">
    <property type="entry name" value="MFS general substrate transporter like domains"/>
    <property type="match status" value="1"/>
</dbReference>
<accession>A0A2S2BQ80</accession>
<organism evidence="10 11">
    <name type="scientific">Rhodococcus oxybenzonivorans</name>
    <dbReference type="NCBI Taxonomy" id="1990687"/>
    <lineage>
        <taxon>Bacteria</taxon>
        <taxon>Bacillati</taxon>
        <taxon>Actinomycetota</taxon>
        <taxon>Actinomycetes</taxon>
        <taxon>Mycobacteriales</taxon>
        <taxon>Nocardiaceae</taxon>
        <taxon>Rhodococcus</taxon>
    </lineage>
</organism>
<feature type="transmembrane region" description="Helical" evidence="8">
    <location>
        <begin position="522"/>
        <end position="544"/>
    </location>
</feature>
<dbReference type="CDD" id="cd17502">
    <property type="entry name" value="MFS_Azr1_MDR_like"/>
    <property type="match status" value="1"/>
</dbReference>
<dbReference type="PANTHER" id="PTHR23501:SF197">
    <property type="entry name" value="COMD"/>
    <property type="match status" value="1"/>
</dbReference>
<protein>
    <submittedName>
        <fullName evidence="10">MFS transporter</fullName>
    </submittedName>
</protein>
<dbReference type="KEGG" id="roz:CBI38_03560"/>
<dbReference type="Gene3D" id="1.20.1720.10">
    <property type="entry name" value="Multidrug resistance protein D"/>
    <property type="match status" value="1"/>
</dbReference>
<evidence type="ECO:0000259" key="9">
    <source>
        <dbReference type="PROSITE" id="PS50850"/>
    </source>
</evidence>
<dbReference type="RefSeq" id="WP_109326426.1">
    <property type="nucleotide sequence ID" value="NZ_CP021354.1"/>
</dbReference>
<comment type="similarity">
    <text evidence="2">Belongs to the major facilitator superfamily. TCR/Tet family.</text>
</comment>
<feature type="transmembrane region" description="Helical" evidence="8">
    <location>
        <begin position="358"/>
        <end position="379"/>
    </location>
</feature>
<evidence type="ECO:0000256" key="4">
    <source>
        <dbReference type="ARBA" id="ARBA00022475"/>
    </source>
</evidence>
<evidence type="ECO:0000256" key="3">
    <source>
        <dbReference type="ARBA" id="ARBA00022448"/>
    </source>
</evidence>
<dbReference type="AlphaFoldDB" id="A0A2S2BQ80"/>
<evidence type="ECO:0000256" key="6">
    <source>
        <dbReference type="ARBA" id="ARBA00022989"/>
    </source>
</evidence>
<keyword evidence="3" id="KW-0813">Transport</keyword>
<dbReference type="PANTHER" id="PTHR23501">
    <property type="entry name" value="MAJOR FACILITATOR SUPERFAMILY"/>
    <property type="match status" value="1"/>
</dbReference>
<evidence type="ECO:0000313" key="11">
    <source>
        <dbReference type="Proteomes" id="UP000245711"/>
    </source>
</evidence>
<gene>
    <name evidence="10" type="ORF">CBI38_03560</name>
</gene>
<keyword evidence="4" id="KW-1003">Cell membrane</keyword>
<name>A0A2S2BQ80_9NOCA</name>
<dbReference type="NCBIfam" id="TIGR00711">
    <property type="entry name" value="efflux_EmrB"/>
    <property type="match status" value="1"/>
</dbReference>
<dbReference type="GO" id="GO:0005886">
    <property type="term" value="C:plasma membrane"/>
    <property type="evidence" value="ECO:0007669"/>
    <property type="project" value="UniProtKB-SubCell"/>
</dbReference>
<reference evidence="10 11" key="1">
    <citation type="submission" date="2017-05" db="EMBL/GenBank/DDBJ databases">
        <title>Isolation of Rhodococcus sp. S2-17 biodegrading of BP-3.</title>
        <authorList>
            <person name="Lee Y."/>
            <person name="Kim K.H."/>
            <person name="Chun B.H."/>
            <person name="Jung H.S."/>
            <person name="Jeon C.O."/>
        </authorList>
    </citation>
    <scope>NUCLEOTIDE SEQUENCE [LARGE SCALE GENOMIC DNA]</scope>
    <source>
        <strain evidence="10 11">S2-17</strain>
    </source>
</reference>
<feature type="domain" description="Major facilitator superfamily (MFS) profile" evidence="9">
    <location>
        <begin position="32"/>
        <end position="549"/>
    </location>
</feature>
<evidence type="ECO:0000256" key="1">
    <source>
        <dbReference type="ARBA" id="ARBA00004651"/>
    </source>
</evidence>
<dbReference type="InterPro" id="IPR011701">
    <property type="entry name" value="MFS"/>
</dbReference>
<keyword evidence="11" id="KW-1185">Reference proteome</keyword>
<dbReference type="InterPro" id="IPR004638">
    <property type="entry name" value="EmrB-like"/>
</dbReference>
<feature type="transmembrane region" description="Helical" evidence="8">
    <location>
        <begin position="254"/>
        <end position="272"/>
    </location>
</feature>
<feature type="transmembrane region" description="Helical" evidence="8">
    <location>
        <begin position="97"/>
        <end position="120"/>
    </location>
</feature>
<feature type="transmembrane region" description="Helical" evidence="8">
    <location>
        <begin position="328"/>
        <end position="346"/>
    </location>
</feature>
<feature type="transmembrane region" description="Helical" evidence="8">
    <location>
        <begin position="29"/>
        <end position="54"/>
    </location>
</feature>
<evidence type="ECO:0000256" key="2">
    <source>
        <dbReference type="ARBA" id="ARBA00007520"/>
    </source>
</evidence>
<evidence type="ECO:0000313" key="10">
    <source>
        <dbReference type="EMBL" id="AWK70780.1"/>
    </source>
</evidence>
<feature type="transmembrane region" description="Helical" evidence="8">
    <location>
        <begin position="292"/>
        <end position="316"/>
    </location>
</feature>
<dbReference type="InterPro" id="IPR020846">
    <property type="entry name" value="MFS_dom"/>
</dbReference>
<keyword evidence="6 8" id="KW-1133">Transmembrane helix</keyword>
<feature type="transmembrane region" description="Helical" evidence="8">
    <location>
        <begin position="66"/>
        <end position="85"/>
    </location>
</feature>
<dbReference type="OrthoDB" id="7375466at2"/>
<feature type="transmembrane region" description="Helical" evidence="8">
    <location>
        <begin position="126"/>
        <end position="146"/>
    </location>
</feature>
<feature type="transmembrane region" description="Helical" evidence="8">
    <location>
        <begin position="158"/>
        <end position="179"/>
    </location>
</feature>
<evidence type="ECO:0000256" key="5">
    <source>
        <dbReference type="ARBA" id="ARBA00022692"/>
    </source>
</evidence>
<proteinExistence type="inferred from homology"/>
<dbReference type="PROSITE" id="PS50850">
    <property type="entry name" value="MFS"/>
    <property type="match status" value="1"/>
</dbReference>
<dbReference type="EMBL" id="CP021354">
    <property type="protein sequence ID" value="AWK70780.1"/>
    <property type="molecule type" value="Genomic_DNA"/>
</dbReference>
<dbReference type="InterPro" id="IPR036259">
    <property type="entry name" value="MFS_trans_sf"/>
</dbReference>
<feature type="transmembrane region" description="Helical" evidence="8">
    <location>
        <begin position="426"/>
        <end position="444"/>
    </location>
</feature>
<evidence type="ECO:0000256" key="8">
    <source>
        <dbReference type="SAM" id="Phobius"/>
    </source>
</evidence>
<comment type="subcellular location">
    <subcellularLocation>
        <location evidence="1">Cell membrane</location>
        <topology evidence="1">Multi-pass membrane protein</topology>
    </subcellularLocation>
</comment>
<sequence>MRTTSKRQRSEETVSNSVETPVAYTHRQILAVLSGLMLGMFLAALDQTIVATAIRTIADDLDGYSLQAWATTAYLVTATLATPLYGKLSDIYGRKPFFMFAITVFVIGSVLCTFSTSMYMLAAFRAVQGLGAGGLFSLALTIIGDIVSPRERAKYQGYFLAVFGTSSVLGPVLGGVFAGQDELLGIDGWRWVFLVNVPVGLVALTVVSRVLHLPRRPSGSRRIDWWGAIALAVGVVPLLVVAEQGRSWGWDSSKSLACYVIGVTGVLAFVLVELAMKDDALIPMRFFRNSTFALGVVISLVVGAVMFGGITLLPQYLQVVKGSSPTLAGFQILPMVLGLMAGSVVSGQMISRTGRYRYFPILGTALIAVGAFLLHTLAADTPMPVVMAFMLILGLGLGNLMQPLTLAIQNALPPQDMGVSTGAATFFRQIGGTAGVAIFLSILFSRLTPAIGERVTAAAGTPDFRRAVAAAAQSNDPAEAAMGQGMLSPDHAGVSGVLTDSSVIGKLDEVLALPFREGFADAIGSVFLSVSMLAVVAFVLTVLWKEVPLRSESGLQAAARGEAEV</sequence>
<evidence type="ECO:0000256" key="7">
    <source>
        <dbReference type="ARBA" id="ARBA00023136"/>
    </source>
</evidence>
<dbReference type="GO" id="GO:0022857">
    <property type="term" value="F:transmembrane transporter activity"/>
    <property type="evidence" value="ECO:0007669"/>
    <property type="project" value="InterPro"/>
</dbReference>
<keyword evidence="7 8" id="KW-0472">Membrane</keyword>
<dbReference type="Pfam" id="PF07690">
    <property type="entry name" value="MFS_1"/>
    <property type="match status" value="1"/>
</dbReference>
<keyword evidence="5 8" id="KW-0812">Transmembrane</keyword>